<accession>A0A5B7IY24</accession>
<evidence type="ECO:0000313" key="3">
    <source>
        <dbReference type="Proteomes" id="UP000324222"/>
    </source>
</evidence>
<proteinExistence type="predicted"/>
<comment type="caution">
    <text evidence="2">The sequence shown here is derived from an EMBL/GenBank/DDBJ whole genome shotgun (WGS) entry which is preliminary data.</text>
</comment>
<protein>
    <submittedName>
        <fullName evidence="2">Uncharacterized protein</fullName>
    </submittedName>
</protein>
<reference evidence="2 3" key="1">
    <citation type="submission" date="2019-05" db="EMBL/GenBank/DDBJ databases">
        <title>Another draft genome of Portunus trituberculatus and its Hox gene families provides insights of decapod evolution.</title>
        <authorList>
            <person name="Jeong J.-H."/>
            <person name="Song I."/>
            <person name="Kim S."/>
            <person name="Choi T."/>
            <person name="Kim D."/>
            <person name="Ryu S."/>
            <person name="Kim W."/>
        </authorList>
    </citation>
    <scope>NUCLEOTIDE SEQUENCE [LARGE SCALE GENOMIC DNA]</scope>
    <source>
        <tissue evidence="2">Muscle</tissue>
    </source>
</reference>
<feature type="region of interest" description="Disordered" evidence="1">
    <location>
        <begin position="79"/>
        <end position="100"/>
    </location>
</feature>
<evidence type="ECO:0000313" key="2">
    <source>
        <dbReference type="EMBL" id="MPC89420.1"/>
    </source>
</evidence>
<dbReference type="Proteomes" id="UP000324222">
    <property type="component" value="Unassembled WGS sequence"/>
</dbReference>
<dbReference type="EMBL" id="VSRR010080958">
    <property type="protein sequence ID" value="MPC89420.1"/>
    <property type="molecule type" value="Genomic_DNA"/>
</dbReference>
<name>A0A5B7IY24_PORTR</name>
<evidence type="ECO:0000256" key="1">
    <source>
        <dbReference type="SAM" id="MobiDB-lite"/>
    </source>
</evidence>
<dbReference type="AlphaFoldDB" id="A0A5B7IY24"/>
<sequence length="100" mass="10531">MVMSGECDNEGGAWVSPFTVPFVVRPASILSFPLLSDSLPLLPSTALLSSSLGLLPFSSSPSMHVYRQSLPFYSSVSTLPVTQSPPTDPHLGPSSPSQPD</sequence>
<gene>
    <name evidence="2" type="ORF">E2C01_084366</name>
</gene>
<keyword evidence="3" id="KW-1185">Reference proteome</keyword>
<organism evidence="2 3">
    <name type="scientific">Portunus trituberculatus</name>
    <name type="common">Swimming crab</name>
    <name type="synonym">Neptunus trituberculatus</name>
    <dbReference type="NCBI Taxonomy" id="210409"/>
    <lineage>
        <taxon>Eukaryota</taxon>
        <taxon>Metazoa</taxon>
        <taxon>Ecdysozoa</taxon>
        <taxon>Arthropoda</taxon>
        <taxon>Crustacea</taxon>
        <taxon>Multicrustacea</taxon>
        <taxon>Malacostraca</taxon>
        <taxon>Eumalacostraca</taxon>
        <taxon>Eucarida</taxon>
        <taxon>Decapoda</taxon>
        <taxon>Pleocyemata</taxon>
        <taxon>Brachyura</taxon>
        <taxon>Eubrachyura</taxon>
        <taxon>Portunoidea</taxon>
        <taxon>Portunidae</taxon>
        <taxon>Portuninae</taxon>
        <taxon>Portunus</taxon>
    </lineage>
</organism>